<gene>
    <name evidence="2" type="ORF">Slati_1288700</name>
</gene>
<name>A0AAW2XJS7_9LAMI</name>
<dbReference type="EMBL" id="JACGWN010000004">
    <property type="protein sequence ID" value="KAL0453106.1"/>
    <property type="molecule type" value="Genomic_DNA"/>
</dbReference>
<accession>A0AAW2XJS7</accession>
<reference evidence="2" key="1">
    <citation type="submission" date="2020-06" db="EMBL/GenBank/DDBJ databases">
        <authorList>
            <person name="Li T."/>
            <person name="Hu X."/>
            <person name="Zhang T."/>
            <person name="Song X."/>
            <person name="Zhang H."/>
            <person name="Dai N."/>
            <person name="Sheng W."/>
            <person name="Hou X."/>
            <person name="Wei L."/>
        </authorList>
    </citation>
    <scope>NUCLEOTIDE SEQUENCE</scope>
    <source>
        <strain evidence="2">KEN1</strain>
        <tissue evidence="2">Leaf</tissue>
    </source>
</reference>
<reference evidence="2" key="2">
    <citation type="journal article" date="2024" name="Plant">
        <title>Genomic evolution and insights into agronomic trait innovations of Sesamum species.</title>
        <authorList>
            <person name="Miao H."/>
            <person name="Wang L."/>
            <person name="Qu L."/>
            <person name="Liu H."/>
            <person name="Sun Y."/>
            <person name="Le M."/>
            <person name="Wang Q."/>
            <person name="Wei S."/>
            <person name="Zheng Y."/>
            <person name="Lin W."/>
            <person name="Duan Y."/>
            <person name="Cao H."/>
            <person name="Xiong S."/>
            <person name="Wang X."/>
            <person name="Wei L."/>
            <person name="Li C."/>
            <person name="Ma Q."/>
            <person name="Ju M."/>
            <person name="Zhao R."/>
            <person name="Li G."/>
            <person name="Mu C."/>
            <person name="Tian Q."/>
            <person name="Mei H."/>
            <person name="Zhang T."/>
            <person name="Gao T."/>
            <person name="Zhang H."/>
        </authorList>
    </citation>
    <scope>NUCLEOTIDE SEQUENCE</scope>
    <source>
        <strain evidence="2">KEN1</strain>
    </source>
</reference>
<proteinExistence type="predicted"/>
<organism evidence="2">
    <name type="scientific">Sesamum latifolium</name>
    <dbReference type="NCBI Taxonomy" id="2727402"/>
    <lineage>
        <taxon>Eukaryota</taxon>
        <taxon>Viridiplantae</taxon>
        <taxon>Streptophyta</taxon>
        <taxon>Embryophyta</taxon>
        <taxon>Tracheophyta</taxon>
        <taxon>Spermatophyta</taxon>
        <taxon>Magnoliopsida</taxon>
        <taxon>eudicotyledons</taxon>
        <taxon>Gunneridae</taxon>
        <taxon>Pentapetalae</taxon>
        <taxon>asterids</taxon>
        <taxon>lamiids</taxon>
        <taxon>Lamiales</taxon>
        <taxon>Pedaliaceae</taxon>
        <taxon>Sesamum</taxon>
    </lineage>
</organism>
<feature type="compositionally biased region" description="Basic residues" evidence="1">
    <location>
        <begin position="24"/>
        <end position="33"/>
    </location>
</feature>
<feature type="region of interest" description="Disordered" evidence="1">
    <location>
        <begin position="24"/>
        <end position="59"/>
    </location>
</feature>
<feature type="compositionally biased region" description="Low complexity" evidence="1">
    <location>
        <begin position="37"/>
        <end position="54"/>
    </location>
</feature>
<evidence type="ECO:0000256" key="1">
    <source>
        <dbReference type="SAM" id="MobiDB-lite"/>
    </source>
</evidence>
<sequence length="94" mass="9926">MACNSATCQSGCYGMNIPSTKTIRNGHRCRKREFPRAAESTIRTASASSARLTKPSPPPTPLLLKAAEIAEDSVPIAFGVICSGSFASPSLRTQ</sequence>
<protein>
    <submittedName>
        <fullName evidence="2">Uncharacterized protein</fullName>
    </submittedName>
</protein>
<evidence type="ECO:0000313" key="2">
    <source>
        <dbReference type="EMBL" id="KAL0453106.1"/>
    </source>
</evidence>
<dbReference type="AlphaFoldDB" id="A0AAW2XJS7"/>
<comment type="caution">
    <text evidence="2">The sequence shown here is derived from an EMBL/GenBank/DDBJ whole genome shotgun (WGS) entry which is preliminary data.</text>
</comment>